<gene>
    <name evidence="5" type="ordered locus">Dacet_0774</name>
</gene>
<dbReference type="InterPro" id="IPR036390">
    <property type="entry name" value="WH_DNA-bd_sf"/>
</dbReference>
<proteinExistence type="predicted"/>
<keyword evidence="3" id="KW-0804">Transcription</keyword>
<dbReference type="PANTHER" id="PTHR42756">
    <property type="entry name" value="TRANSCRIPTIONAL REGULATOR, MARR"/>
    <property type="match status" value="1"/>
</dbReference>
<dbReference type="InterPro" id="IPR036388">
    <property type="entry name" value="WH-like_DNA-bd_sf"/>
</dbReference>
<dbReference type="SMART" id="SM00347">
    <property type="entry name" value="HTH_MARR"/>
    <property type="match status" value="1"/>
</dbReference>
<keyword evidence="2" id="KW-0238">DNA-binding</keyword>
<dbReference type="GO" id="GO:0003677">
    <property type="term" value="F:DNA binding"/>
    <property type="evidence" value="ECO:0007669"/>
    <property type="project" value="UniProtKB-KW"/>
</dbReference>
<sequence length="167" mass="19382">MSKKQYDHVDTILRQWQEILPETDTSPMAVFTRILRINKLIQHEITQVFQKHGLHDGDFDLMATLYRNDKPEGLTPNELRNSIVLSSGAMTNRLDRLEAAGRIYRVANPQDRRSILIRLTDEGRKSLDDALGEYLEVLRLLEKPLDDETRLSLTKSLRILLINMENN</sequence>
<evidence type="ECO:0000313" key="5">
    <source>
        <dbReference type="EMBL" id="ADD67555.1"/>
    </source>
</evidence>
<keyword evidence="1" id="KW-0805">Transcription regulation</keyword>
<feature type="domain" description="HTH marR-type" evidence="4">
    <location>
        <begin position="27"/>
        <end position="166"/>
    </location>
</feature>
<dbReference type="GO" id="GO:0003700">
    <property type="term" value="F:DNA-binding transcription factor activity"/>
    <property type="evidence" value="ECO:0007669"/>
    <property type="project" value="InterPro"/>
</dbReference>
<dbReference type="HOGENOM" id="CLU_083287_27_5_0"/>
<dbReference type="Proteomes" id="UP000002012">
    <property type="component" value="Chromosome"/>
</dbReference>
<dbReference type="KEGG" id="dap:Dacet_0774"/>
<dbReference type="RefSeq" id="WP_013010087.1">
    <property type="nucleotide sequence ID" value="NC_013943.1"/>
</dbReference>
<evidence type="ECO:0000256" key="2">
    <source>
        <dbReference type="ARBA" id="ARBA00023125"/>
    </source>
</evidence>
<evidence type="ECO:0000256" key="3">
    <source>
        <dbReference type="ARBA" id="ARBA00023163"/>
    </source>
</evidence>
<dbReference type="SUPFAM" id="SSF46785">
    <property type="entry name" value="Winged helix' DNA-binding domain"/>
    <property type="match status" value="1"/>
</dbReference>
<dbReference type="PaxDb" id="522772-Dacet_0774"/>
<dbReference type="PRINTS" id="PR00598">
    <property type="entry name" value="HTHMARR"/>
</dbReference>
<name>D4H5D5_DENA2</name>
<accession>D4H5D5</accession>
<dbReference type="InParanoid" id="D4H5D5"/>
<evidence type="ECO:0000259" key="4">
    <source>
        <dbReference type="PROSITE" id="PS50995"/>
    </source>
</evidence>
<keyword evidence="6" id="KW-1185">Reference proteome</keyword>
<evidence type="ECO:0000256" key="1">
    <source>
        <dbReference type="ARBA" id="ARBA00023015"/>
    </source>
</evidence>
<dbReference type="Pfam" id="PF01047">
    <property type="entry name" value="MarR"/>
    <property type="match status" value="1"/>
</dbReference>
<organism evidence="5 6">
    <name type="scientific">Denitrovibrio acetiphilus (strain DSM 12809 / NBRC 114555 / N2460)</name>
    <dbReference type="NCBI Taxonomy" id="522772"/>
    <lineage>
        <taxon>Bacteria</taxon>
        <taxon>Pseudomonadati</taxon>
        <taxon>Deferribacterota</taxon>
        <taxon>Deferribacteres</taxon>
        <taxon>Deferribacterales</taxon>
        <taxon>Geovibrionaceae</taxon>
        <taxon>Denitrovibrio</taxon>
    </lineage>
</organism>
<dbReference type="PANTHER" id="PTHR42756:SF1">
    <property type="entry name" value="TRANSCRIPTIONAL REPRESSOR OF EMRAB OPERON"/>
    <property type="match status" value="1"/>
</dbReference>
<dbReference type="AlphaFoldDB" id="D4H5D5"/>
<dbReference type="InterPro" id="IPR000835">
    <property type="entry name" value="HTH_MarR-typ"/>
</dbReference>
<reference evidence="5 6" key="1">
    <citation type="journal article" date="2010" name="Stand. Genomic Sci.">
        <title>Complete genome sequence of Denitrovibrio acetiphilus type strain (N2460).</title>
        <authorList>
            <person name="Kiss H."/>
            <person name="Lang E."/>
            <person name="Lapidus A."/>
            <person name="Copeland A."/>
            <person name="Nolan M."/>
            <person name="Glavina Del Rio T."/>
            <person name="Chen F."/>
            <person name="Lucas S."/>
            <person name="Tice H."/>
            <person name="Cheng J.F."/>
            <person name="Han C."/>
            <person name="Goodwin L."/>
            <person name="Pitluck S."/>
            <person name="Liolios K."/>
            <person name="Pati A."/>
            <person name="Ivanova N."/>
            <person name="Mavromatis K."/>
            <person name="Chen A."/>
            <person name="Palaniappan K."/>
            <person name="Land M."/>
            <person name="Hauser L."/>
            <person name="Chang Y.J."/>
            <person name="Jeffries C.D."/>
            <person name="Detter J.C."/>
            <person name="Brettin T."/>
            <person name="Spring S."/>
            <person name="Rohde M."/>
            <person name="Goker M."/>
            <person name="Woyke T."/>
            <person name="Bristow J."/>
            <person name="Eisen J.A."/>
            <person name="Markowitz V."/>
            <person name="Hugenholtz P."/>
            <person name="Kyrpides N.C."/>
            <person name="Klenk H.P."/>
        </authorList>
    </citation>
    <scope>NUCLEOTIDE SEQUENCE [LARGE SCALE GENOMIC DNA]</scope>
    <source>
        <strain evidence="6">DSM 12809 / NBRC 114555 / N2460</strain>
    </source>
</reference>
<dbReference type="PROSITE" id="PS50995">
    <property type="entry name" value="HTH_MARR_2"/>
    <property type="match status" value="1"/>
</dbReference>
<dbReference type="EMBL" id="CP001968">
    <property type="protein sequence ID" value="ADD67555.1"/>
    <property type="molecule type" value="Genomic_DNA"/>
</dbReference>
<protein>
    <submittedName>
        <fullName evidence="5">Transcriptional regulator, MarR family</fullName>
    </submittedName>
</protein>
<dbReference type="eggNOG" id="COG1846">
    <property type="taxonomic scope" value="Bacteria"/>
</dbReference>
<dbReference type="Gene3D" id="1.10.10.10">
    <property type="entry name" value="Winged helix-like DNA-binding domain superfamily/Winged helix DNA-binding domain"/>
    <property type="match status" value="1"/>
</dbReference>
<dbReference type="STRING" id="522772.Dacet_0774"/>
<evidence type="ECO:0000313" key="6">
    <source>
        <dbReference type="Proteomes" id="UP000002012"/>
    </source>
</evidence>